<dbReference type="EMBL" id="OIVN01006400">
    <property type="protein sequence ID" value="SPD32354.1"/>
    <property type="molecule type" value="Genomic_DNA"/>
</dbReference>
<sequence>MLQCLSFKSSSSTNSAAPPPPSDFHSRPPPYSPGTSTEATPRSSAQPSPTVNLTREYTLIVQTNSYNEMWSRIHPTTNEEQLLVQKYNGEIQHEQSAGVILHPNRECVEETLRHAKPNTLTTLVRDYFNHSEDATNLCLQFHRSVLRARDMYAPLHDLLEILPLDSSLSKSQCDHIFNLLLEFDRLDNPFPSPDSHNFNQMSLCFSQLKQQLDRRLRKSRSRIRLISRATTGSALCFVCTAVGVAVSTVARALVARTLCTAYLPQKFNHKEVAHIEAAAMGTFKLDQELATIDRLVALLRDTVNNDKSLIRLGLDIGNERLAIQEVLKRLQKDHLNFLHLLKKLEEHICLCFISINRARGSISSIL</sequence>
<evidence type="ECO:0000256" key="2">
    <source>
        <dbReference type="ARBA" id="ARBA00009074"/>
    </source>
</evidence>
<feature type="compositionally biased region" description="Pro residues" evidence="6">
    <location>
        <begin position="17"/>
        <end position="32"/>
    </location>
</feature>
<dbReference type="GO" id="GO:0016020">
    <property type="term" value="C:membrane"/>
    <property type="evidence" value="ECO:0007669"/>
    <property type="project" value="UniProtKB-SubCell"/>
</dbReference>
<dbReference type="PANTHER" id="PTHR31113">
    <property type="entry name" value="UPF0496 PROTEIN 3-RELATED"/>
    <property type="match status" value="1"/>
</dbReference>
<dbReference type="AlphaFoldDB" id="A0A2N9J6X4"/>
<dbReference type="PANTHER" id="PTHR31113:SF5">
    <property type="entry name" value="OS04G0405700 PROTEIN"/>
    <property type="match status" value="1"/>
</dbReference>
<comment type="subcellular location">
    <subcellularLocation>
        <location evidence="1">Membrane</location>
    </subcellularLocation>
</comment>
<accession>A0A2N9J6X4</accession>
<evidence type="ECO:0000256" key="6">
    <source>
        <dbReference type="SAM" id="MobiDB-lite"/>
    </source>
</evidence>
<reference evidence="7" key="1">
    <citation type="submission" date="2018-02" db="EMBL/GenBank/DDBJ databases">
        <authorList>
            <person name="Cohen D.B."/>
            <person name="Kent A.D."/>
        </authorList>
    </citation>
    <scope>NUCLEOTIDE SEQUENCE</scope>
</reference>
<name>A0A2N9J6X4_FAGSY</name>
<feature type="compositionally biased region" description="Polar residues" evidence="6">
    <location>
        <begin position="33"/>
        <end position="51"/>
    </location>
</feature>
<proteinExistence type="inferred from homology"/>
<feature type="region of interest" description="Disordered" evidence="6">
    <location>
        <begin position="1"/>
        <end position="51"/>
    </location>
</feature>
<comment type="similarity">
    <text evidence="2">Belongs to the UPF0496 family.</text>
</comment>
<keyword evidence="4" id="KW-1133">Transmembrane helix</keyword>
<evidence type="ECO:0000256" key="4">
    <source>
        <dbReference type="ARBA" id="ARBA00022989"/>
    </source>
</evidence>
<protein>
    <submittedName>
        <fullName evidence="7">Uncharacterized protein</fullName>
    </submittedName>
</protein>
<dbReference type="InterPro" id="IPR007749">
    <property type="entry name" value="DUF677"/>
</dbReference>
<keyword evidence="3" id="KW-0812">Transmembrane</keyword>
<keyword evidence="5" id="KW-0472">Membrane</keyword>
<evidence type="ECO:0000313" key="7">
    <source>
        <dbReference type="EMBL" id="SPD32354.1"/>
    </source>
</evidence>
<evidence type="ECO:0000256" key="3">
    <source>
        <dbReference type="ARBA" id="ARBA00022692"/>
    </source>
</evidence>
<evidence type="ECO:0000256" key="1">
    <source>
        <dbReference type="ARBA" id="ARBA00004370"/>
    </source>
</evidence>
<organism evidence="7">
    <name type="scientific">Fagus sylvatica</name>
    <name type="common">Beechnut</name>
    <dbReference type="NCBI Taxonomy" id="28930"/>
    <lineage>
        <taxon>Eukaryota</taxon>
        <taxon>Viridiplantae</taxon>
        <taxon>Streptophyta</taxon>
        <taxon>Embryophyta</taxon>
        <taxon>Tracheophyta</taxon>
        <taxon>Spermatophyta</taxon>
        <taxon>Magnoliopsida</taxon>
        <taxon>eudicotyledons</taxon>
        <taxon>Gunneridae</taxon>
        <taxon>Pentapetalae</taxon>
        <taxon>rosids</taxon>
        <taxon>fabids</taxon>
        <taxon>Fagales</taxon>
        <taxon>Fagaceae</taxon>
        <taxon>Fagus</taxon>
    </lineage>
</organism>
<gene>
    <name evidence="7" type="ORF">FSB_LOCUS60236</name>
</gene>
<evidence type="ECO:0000256" key="5">
    <source>
        <dbReference type="ARBA" id="ARBA00023136"/>
    </source>
</evidence>